<accession>A0A1L8R292</accession>
<dbReference type="GO" id="GO:0004803">
    <property type="term" value="F:transposase activity"/>
    <property type="evidence" value="ECO:0007669"/>
    <property type="project" value="InterPro"/>
</dbReference>
<dbReference type="Pfam" id="PF02371">
    <property type="entry name" value="Transposase_20"/>
    <property type="match status" value="1"/>
</dbReference>
<dbReference type="EMBL" id="JXKG01000031">
    <property type="protein sequence ID" value="OJG13868.1"/>
    <property type="molecule type" value="Genomic_DNA"/>
</dbReference>
<dbReference type="GO" id="GO:0003677">
    <property type="term" value="F:DNA binding"/>
    <property type="evidence" value="ECO:0007669"/>
    <property type="project" value="InterPro"/>
</dbReference>
<sequence>MAEIRDIQNFQSPSQLLAFAGLEPSIHRSGQLDNEGHMVKRGSPHLRWALIQAARLAARFSPTIGAYLDKKLAEGKHFNVAITHVAKKLVRIIFFVLKFNQPFDEQKLK</sequence>
<dbReference type="InterPro" id="IPR003346">
    <property type="entry name" value="Transposase_20"/>
</dbReference>
<proteinExistence type="predicted"/>
<evidence type="ECO:0000313" key="3">
    <source>
        <dbReference type="Proteomes" id="UP000182835"/>
    </source>
</evidence>
<dbReference type="PANTHER" id="PTHR33055">
    <property type="entry name" value="TRANSPOSASE FOR INSERTION SEQUENCE ELEMENT IS1111A"/>
    <property type="match status" value="1"/>
</dbReference>
<dbReference type="GO" id="GO:0006313">
    <property type="term" value="P:DNA transposition"/>
    <property type="evidence" value="ECO:0007669"/>
    <property type="project" value="InterPro"/>
</dbReference>
<dbReference type="AlphaFoldDB" id="A0A1L8R292"/>
<evidence type="ECO:0000259" key="1">
    <source>
        <dbReference type="Pfam" id="PF02371"/>
    </source>
</evidence>
<dbReference type="STRING" id="317010.RU96_GL001702"/>
<gene>
    <name evidence="2" type="ORF">RU96_GL001702</name>
</gene>
<reference evidence="2 3" key="1">
    <citation type="submission" date="2014-12" db="EMBL/GenBank/DDBJ databases">
        <title>Draft genome sequences of 29 type strains of Enterococci.</title>
        <authorList>
            <person name="Zhong Z."/>
            <person name="Sun Z."/>
            <person name="Liu W."/>
            <person name="Zhang W."/>
            <person name="Zhang H."/>
        </authorList>
    </citation>
    <scope>NUCLEOTIDE SEQUENCE [LARGE SCALE GENOMIC DNA]</scope>
    <source>
        <strain evidence="2 3">DSM 21207</strain>
    </source>
</reference>
<dbReference type="InterPro" id="IPR047650">
    <property type="entry name" value="Transpos_IS110"/>
</dbReference>
<dbReference type="Proteomes" id="UP000182835">
    <property type="component" value="Unassembled WGS sequence"/>
</dbReference>
<dbReference type="PANTHER" id="PTHR33055:SF15">
    <property type="entry name" value="TRANSPOSASE-RELATED"/>
    <property type="match status" value="1"/>
</dbReference>
<feature type="domain" description="Transposase IS116/IS110/IS902 C-terminal" evidence="1">
    <location>
        <begin position="1"/>
        <end position="67"/>
    </location>
</feature>
<evidence type="ECO:0000313" key="2">
    <source>
        <dbReference type="EMBL" id="OJG13868.1"/>
    </source>
</evidence>
<organism evidence="2 3">
    <name type="scientific">Enterococcus canintestini</name>
    <dbReference type="NCBI Taxonomy" id="317010"/>
    <lineage>
        <taxon>Bacteria</taxon>
        <taxon>Bacillati</taxon>
        <taxon>Bacillota</taxon>
        <taxon>Bacilli</taxon>
        <taxon>Lactobacillales</taxon>
        <taxon>Enterococcaceae</taxon>
        <taxon>Enterococcus</taxon>
    </lineage>
</organism>
<name>A0A1L8R292_9ENTE</name>
<comment type="caution">
    <text evidence="2">The sequence shown here is derived from an EMBL/GenBank/DDBJ whole genome shotgun (WGS) entry which is preliminary data.</text>
</comment>
<protein>
    <recommendedName>
        <fullName evidence="1">Transposase IS116/IS110/IS902 C-terminal domain-containing protein</fullName>
    </recommendedName>
</protein>